<gene>
    <name evidence="2" type="ORF">CAC42_676</name>
</gene>
<evidence type="ECO:0000313" key="3">
    <source>
        <dbReference type="Proteomes" id="UP000243797"/>
    </source>
</evidence>
<dbReference type="InParanoid" id="A0A2K1QJW5"/>
<organism evidence="2 3">
    <name type="scientific">Sphaceloma murrayae</name>
    <dbReference type="NCBI Taxonomy" id="2082308"/>
    <lineage>
        <taxon>Eukaryota</taxon>
        <taxon>Fungi</taxon>
        <taxon>Dikarya</taxon>
        <taxon>Ascomycota</taxon>
        <taxon>Pezizomycotina</taxon>
        <taxon>Dothideomycetes</taxon>
        <taxon>Dothideomycetidae</taxon>
        <taxon>Myriangiales</taxon>
        <taxon>Elsinoaceae</taxon>
        <taxon>Sphaceloma</taxon>
    </lineage>
</organism>
<name>A0A2K1QJW5_9PEZI</name>
<reference evidence="2 3" key="1">
    <citation type="submission" date="2017-06" db="EMBL/GenBank/DDBJ databases">
        <title>Draft genome sequence of a variant of Elsinoe murrayae.</title>
        <authorList>
            <person name="Cheng Q."/>
        </authorList>
    </citation>
    <scope>NUCLEOTIDE SEQUENCE [LARGE SCALE GENOMIC DNA]</scope>
    <source>
        <strain evidence="2 3">CQ-2017a</strain>
    </source>
</reference>
<protein>
    <submittedName>
        <fullName evidence="2">Perilipin-3</fullName>
    </submittedName>
</protein>
<comment type="caution">
    <text evidence="2">The sequence shown here is derived from an EMBL/GenBank/DDBJ whole genome shotgun (WGS) entry which is preliminary data.</text>
</comment>
<accession>A0A2K1QJW5</accession>
<dbReference type="STRING" id="2082308.A0A2K1QJW5"/>
<dbReference type="OrthoDB" id="376826at2759"/>
<dbReference type="Pfam" id="PF17316">
    <property type="entry name" value="Perilipin_2"/>
    <property type="match status" value="1"/>
</dbReference>
<evidence type="ECO:0000256" key="1">
    <source>
        <dbReference type="SAM" id="MobiDB-lite"/>
    </source>
</evidence>
<evidence type="ECO:0000313" key="2">
    <source>
        <dbReference type="EMBL" id="PNS15417.1"/>
    </source>
</evidence>
<dbReference type="Proteomes" id="UP000243797">
    <property type="component" value="Unassembled WGS sequence"/>
</dbReference>
<proteinExistence type="predicted"/>
<dbReference type="EMBL" id="NKHZ01000070">
    <property type="protein sequence ID" value="PNS15417.1"/>
    <property type="molecule type" value="Genomic_DNA"/>
</dbReference>
<keyword evidence="3" id="KW-1185">Reference proteome</keyword>
<feature type="region of interest" description="Disordered" evidence="1">
    <location>
        <begin position="182"/>
        <end position="202"/>
    </location>
</feature>
<dbReference type="AlphaFoldDB" id="A0A2K1QJW5"/>
<sequence>MSQTQVLTNGDQKSQFLSHLVSYPIVSDGVDTVKSNQYGARSIEIADAAYTKVGKPLEPHLRTPYSYAKPYVEKADTLADKALTGLDKRFPIVKEDTNTILGTVKSFVFWPLSVANDGKDYVLNTWSDEYEKTVKRNGRGSGVWNLTVSVISTEMRIVSDGLQIAADFLGPKKEEAAQKKNEFVDQAKQKKDSYAQKLQNKE</sequence>